<reference evidence="2" key="2">
    <citation type="submission" date="2023-05" db="EMBL/GenBank/DDBJ databases">
        <authorList>
            <consortium name="Lawrence Berkeley National Laboratory"/>
            <person name="Steindorff A."/>
            <person name="Hensen N."/>
            <person name="Bonometti L."/>
            <person name="Westerberg I."/>
            <person name="Brannstrom I.O."/>
            <person name="Guillou S."/>
            <person name="Cros-Aarteil S."/>
            <person name="Calhoun S."/>
            <person name="Haridas S."/>
            <person name="Kuo A."/>
            <person name="Mondo S."/>
            <person name="Pangilinan J."/>
            <person name="Riley R."/>
            <person name="Labutti K."/>
            <person name="Andreopoulos B."/>
            <person name="Lipzen A."/>
            <person name="Chen C."/>
            <person name="Yanf M."/>
            <person name="Daum C."/>
            <person name="Ng V."/>
            <person name="Clum A."/>
            <person name="Ohm R."/>
            <person name="Martin F."/>
            <person name="Silar P."/>
            <person name="Natvig D."/>
            <person name="Lalanne C."/>
            <person name="Gautier V."/>
            <person name="Ament-Velasquez S.L."/>
            <person name="Kruys A."/>
            <person name="Hutchinson M.I."/>
            <person name="Powell A.J."/>
            <person name="Barry K."/>
            <person name="Miller A.N."/>
            <person name="Grigoriev I.V."/>
            <person name="Debuchy R."/>
            <person name="Gladieux P."/>
            <person name="Thoren M.H."/>
            <person name="Johannesson H."/>
        </authorList>
    </citation>
    <scope>NUCLEOTIDE SEQUENCE</scope>
    <source>
        <strain evidence="2">CBS 103.79</strain>
    </source>
</reference>
<evidence type="ECO:0000256" key="1">
    <source>
        <dbReference type="SAM" id="MobiDB-lite"/>
    </source>
</evidence>
<protein>
    <submittedName>
        <fullName evidence="2">Uncharacterized protein</fullName>
    </submittedName>
</protein>
<name>A0AAN6RU87_9PEZI</name>
<dbReference type="Proteomes" id="UP001303889">
    <property type="component" value="Unassembled WGS sequence"/>
</dbReference>
<gene>
    <name evidence="2" type="ORF">C8A05DRAFT_43502</name>
</gene>
<dbReference type="EMBL" id="MU855461">
    <property type="protein sequence ID" value="KAK3903230.1"/>
    <property type="molecule type" value="Genomic_DNA"/>
</dbReference>
<comment type="caution">
    <text evidence="2">The sequence shown here is derived from an EMBL/GenBank/DDBJ whole genome shotgun (WGS) entry which is preliminary data.</text>
</comment>
<evidence type="ECO:0000313" key="3">
    <source>
        <dbReference type="Proteomes" id="UP001303889"/>
    </source>
</evidence>
<proteinExistence type="predicted"/>
<evidence type="ECO:0000313" key="2">
    <source>
        <dbReference type="EMBL" id="KAK3903230.1"/>
    </source>
</evidence>
<sequence length="431" mass="49519">MKTPNWLRRLTHRRKKPNRAVPSVSYLETLPAELRTLILFSLAGVEDLRALVLASPVFYQQYLLDRRAVLASALRAELGNRVFVDAYAAQASATRYPLGSKRGRHSVTWFLDKYLELRLRSISDDPADAATAGNPSEDDLIRMVCFYRSVARLLASECAALFLRKLDPSLEVDALSVTEQRRLLRALYRFQLFCHLFGPSPRGSPGWPKFGFSEEIQVVFFRGFPPWEIEEVHCVYTLIREKYTSILDAIQGDVDPRDPKFADWGGPIAHPASYDLSSINNRINIRQGTATLGLRILQEILGATDPAAQSETMQKHMTRAGKTKFEQVLGFGPAWPFRRDQHGNEAERAEARGDRMRFDRDREDGPPLPWVAMWQGKWRNVFGDQLPEALKIRGYVFWDSKRLVRTGGKDTLMNMWWEELERVEMRVRRGY</sequence>
<feature type="region of interest" description="Disordered" evidence="1">
    <location>
        <begin position="342"/>
        <end position="361"/>
    </location>
</feature>
<keyword evidence="3" id="KW-1185">Reference proteome</keyword>
<accession>A0AAN6RU87</accession>
<dbReference type="AlphaFoldDB" id="A0AAN6RU87"/>
<organism evidence="2 3">
    <name type="scientific">Staphylotrichum tortipilum</name>
    <dbReference type="NCBI Taxonomy" id="2831512"/>
    <lineage>
        <taxon>Eukaryota</taxon>
        <taxon>Fungi</taxon>
        <taxon>Dikarya</taxon>
        <taxon>Ascomycota</taxon>
        <taxon>Pezizomycotina</taxon>
        <taxon>Sordariomycetes</taxon>
        <taxon>Sordariomycetidae</taxon>
        <taxon>Sordariales</taxon>
        <taxon>Chaetomiaceae</taxon>
        <taxon>Staphylotrichum</taxon>
    </lineage>
</organism>
<reference evidence="2" key="1">
    <citation type="journal article" date="2023" name="Mol. Phylogenet. Evol.">
        <title>Genome-scale phylogeny and comparative genomics of the fungal order Sordariales.</title>
        <authorList>
            <person name="Hensen N."/>
            <person name="Bonometti L."/>
            <person name="Westerberg I."/>
            <person name="Brannstrom I.O."/>
            <person name="Guillou S."/>
            <person name="Cros-Aarteil S."/>
            <person name="Calhoun S."/>
            <person name="Haridas S."/>
            <person name="Kuo A."/>
            <person name="Mondo S."/>
            <person name="Pangilinan J."/>
            <person name="Riley R."/>
            <person name="LaButti K."/>
            <person name="Andreopoulos B."/>
            <person name="Lipzen A."/>
            <person name="Chen C."/>
            <person name="Yan M."/>
            <person name="Daum C."/>
            <person name="Ng V."/>
            <person name="Clum A."/>
            <person name="Steindorff A."/>
            <person name="Ohm R.A."/>
            <person name="Martin F."/>
            <person name="Silar P."/>
            <person name="Natvig D.O."/>
            <person name="Lalanne C."/>
            <person name="Gautier V."/>
            <person name="Ament-Velasquez S.L."/>
            <person name="Kruys A."/>
            <person name="Hutchinson M.I."/>
            <person name="Powell A.J."/>
            <person name="Barry K."/>
            <person name="Miller A.N."/>
            <person name="Grigoriev I.V."/>
            <person name="Debuchy R."/>
            <person name="Gladieux P."/>
            <person name="Hiltunen Thoren M."/>
            <person name="Johannesson H."/>
        </authorList>
    </citation>
    <scope>NUCLEOTIDE SEQUENCE</scope>
    <source>
        <strain evidence="2">CBS 103.79</strain>
    </source>
</reference>